<sequence>MGTKKTHHASQPIKSITTTKDKTMAIETRAGILQNEMADLKAHIYLQYMGKEFSTADIMKQIKHIWTKELGRQPEELRSVNVYLKPEEFAAYYVINDEVNGKISL</sequence>
<dbReference type="RefSeq" id="WP_070089417.1">
    <property type="nucleotide sequence ID" value="NZ_CABMJS010000018.1"/>
</dbReference>
<evidence type="ECO:0000313" key="1">
    <source>
        <dbReference type="EMBL" id="HJH49186.1"/>
    </source>
</evidence>
<accession>A0A9D3AIZ8</accession>
<reference evidence="1" key="2">
    <citation type="submission" date="2021-09" db="EMBL/GenBank/DDBJ databases">
        <authorList>
            <person name="Gilroy R."/>
        </authorList>
    </citation>
    <scope>NUCLEOTIDE SEQUENCE</scope>
    <source>
        <strain evidence="1">USAMLcec4-12693</strain>
    </source>
</reference>
<dbReference type="InterPro" id="IPR046313">
    <property type="entry name" value="DUF6465"/>
</dbReference>
<dbReference type="OrthoDB" id="1711086at2"/>
<dbReference type="Pfam" id="PF20069">
    <property type="entry name" value="DUF6465"/>
    <property type="match status" value="1"/>
</dbReference>
<name>A0A9D3AIZ8_9FIRM</name>
<gene>
    <name evidence="1" type="ORF">K8V39_02860</name>
</gene>
<dbReference type="Proteomes" id="UP000813420">
    <property type="component" value="Unassembled WGS sequence"/>
</dbReference>
<reference evidence="1" key="1">
    <citation type="journal article" date="2021" name="PeerJ">
        <title>Extensive microbial diversity within the chicken gut microbiome revealed by metagenomics and culture.</title>
        <authorList>
            <person name="Gilroy R."/>
            <person name="Ravi A."/>
            <person name="Getino M."/>
            <person name="Pursley I."/>
            <person name="Horton D.L."/>
            <person name="Alikhan N.F."/>
            <person name="Baker D."/>
            <person name="Gharbi K."/>
            <person name="Hall N."/>
            <person name="Watson M."/>
            <person name="Adriaenssens E.M."/>
            <person name="Foster-Nyarko E."/>
            <person name="Jarju S."/>
            <person name="Secka A."/>
            <person name="Antonio M."/>
            <person name="Oren A."/>
            <person name="Chaudhuri R.R."/>
            <person name="La Ragione R."/>
            <person name="Hildebrand F."/>
            <person name="Pallen M.J."/>
        </authorList>
    </citation>
    <scope>NUCLEOTIDE SEQUENCE</scope>
    <source>
        <strain evidence="1">USAMLcec4-12693</strain>
    </source>
</reference>
<organism evidence="1 2">
    <name type="scientific">Merdimonas faecis</name>
    <dbReference type="NCBI Taxonomy" id="1653435"/>
    <lineage>
        <taxon>Bacteria</taxon>
        <taxon>Bacillati</taxon>
        <taxon>Bacillota</taxon>
        <taxon>Clostridia</taxon>
        <taxon>Lachnospirales</taxon>
        <taxon>Lachnospiraceae</taxon>
        <taxon>Merdimonas</taxon>
    </lineage>
</organism>
<comment type="caution">
    <text evidence="1">The sequence shown here is derived from an EMBL/GenBank/DDBJ whole genome shotgun (WGS) entry which is preliminary data.</text>
</comment>
<proteinExistence type="predicted"/>
<evidence type="ECO:0000313" key="2">
    <source>
        <dbReference type="Proteomes" id="UP000813420"/>
    </source>
</evidence>
<dbReference type="EMBL" id="DYXE01000028">
    <property type="protein sequence ID" value="HJH49186.1"/>
    <property type="molecule type" value="Genomic_DNA"/>
</dbReference>
<dbReference type="AlphaFoldDB" id="A0A9D3AIZ8"/>
<protein>
    <submittedName>
        <fullName evidence="1">DUF6465 family protein</fullName>
    </submittedName>
</protein>